<dbReference type="Proteomes" id="UP000189935">
    <property type="component" value="Chromosome I"/>
</dbReference>
<accession>A0A1M7FBV2</accession>
<evidence type="ECO:0000256" key="1">
    <source>
        <dbReference type="SAM" id="Phobius"/>
    </source>
</evidence>
<gene>
    <name evidence="2" type="ORF">SAMN05444159_7454</name>
</gene>
<protein>
    <submittedName>
        <fullName evidence="2">Uncharacterized membrane protein</fullName>
    </submittedName>
</protein>
<name>A0A1M7FBV2_9BRAD</name>
<keyword evidence="1" id="KW-1133">Transmembrane helix</keyword>
<evidence type="ECO:0000313" key="3">
    <source>
        <dbReference type="Proteomes" id="UP000189935"/>
    </source>
</evidence>
<reference evidence="2 3" key="1">
    <citation type="submission" date="2016-11" db="EMBL/GenBank/DDBJ databases">
        <authorList>
            <person name="Jaros S."/>
            <person name="Januszkiewicz K."/>
            <person name="Wedrychowicz H."/>
        </authorList>
    </citation>
    <scope>NUCLEOTIDE SEQUENCE [LARGE SCALE GENOMIC DNA]</scope>
    <source>
        <strain evidence="2 3">GAS499</strain>
    </source>
</reference>
<feature type="transmembrane region" description="Helical" evidence="1">
    <location>
        <begin position="12"/>
        <end position="33"/>
    </location>
</feature>
<dbReference type="AlphaFoldDB" id="A0A1M7FBV2"/>
<dbReference type="EMBL" id="LT670844">
    <property type="protein sequence ID" value="SHM01552.1"/>
    <property type="molecule type" value="Genomic_DNA"/>
</dbReference>
<dbReference type="InterPro" id="IPR018750">
    <property type="entry name" value="DUF2306_membrane"/>
</dbReference>
<dbReference type="Pfam" id="PF10067">
    <property type="entry name" value="DUF2306"/>
    <property type="match status" value="1"/>
</dbReference>
<feature type="transmembrane region" description="Helical" evidence="1">
    <location>
        <begin position="73"/>
        <end position="91"/>
    </location>
</feature>
<proteinExistence type="predicted"/>
<evidence type="ECO:0000313" key="2">
    <source>
        <dbReference type="EMBL" id="SHM01552.1"/>
    </source>
</evidence>
<organism evidence="2 3">
    <name type="scientific">Bradyrhizobium lablabi</name>
    <dbReference type="NCBI Taxonomy" id="722472"/>
    <lineage>
        <taxon>Bacteria</taxon>
        <taxon>Pseudomonadati</taxon>
        <taxon>Pseudomonadota</taxon>
        <taxon>Alphaproteobacteria</taxon>
        <taxon>Hyphomicrobiales</taxon>
        <taxon>Nitrobacteraceae</taxon>
        <taxon>Bradyrhizobium</taxon>
    </lineage>
</organism>
<keyword evidence="1" id="KW-0472">Membrane</keyword>
<feature type="transmembrane region" description="Helical" evidence="1">
    <location>
        <begin position="103"/>
        <end position="124"/>
    </location>
</feature>
<sequence length="132" mass="14395">MTLAPLLDAAPAIPLHAFAAMGAFVLGVVQLAAPKGTLPHRALGFIWVGLMALVAISSFWIHQIRLLGPWSPIHLLSIFTLVMLPLGVWMAHRHRVEHHRQIMIYTFSGALVIAGLFTLVPGRIMHAVVFGP</sequence>
<dbReference type="OrthoDB" id="9815686at2"/>
<keyword evidence="1" id="KW-0812">Transmembrane</keyword>
<feature type="transmembrane region" description="Helical" evidence="1">
    <location>
        <begin position="42"/>
        <end position="61"/>
    </location>
</feature>
<dbReference type="RefSeq" id="WP_079544439.1">
    <property type="nucleotide sequence ID" value="NZ_LT670844.1"/>
</dbReference>